<protein>
    <submittedName>
        <fullName evidence="2">Uncharacterized protein</fullName>
    </submittedName>
</protein>
<evidence type="ECO:0000313" key="2">
    <source>
        <dbReference type="EMBL" id="GFO12107.1"/>
    </source>
</evidence>
<gene>
    <name evidence="2" type="ORF">PoB_003861200</name>
</gene>
<dbReference type="AlphaFoldDB" id="A0AAV4AYX2"/>
<dbReference type="EMBL" id="BLXT01004371">
    <property type="protein sequence ID" value="GFO12107.1"/>
    <property type="molecule type" value="Genomic_DNA"/>
</dbReference>
<proteinExistence type="predicted"/>
<feature type="region of interest" description="Disordered" evidence="1">
    <location>
        <begin position="83"/>
        <end position="123"/>
    </location>
</feature>
<feature type="compositionally biased region" description="Polar residues" evidence="1">
    <location>
        <begin position="95"/>
        <end position="106"/>
    </location>
</feature>
<evidence type="ECO:0000313" key="3">
    <source>
        <dbReference type="Proteomes" id="UP000735302"/>
    </source>
</evidence>
<organism evidence="2 3">
    <name type="scientific">Plakobranchus ocellatus</name>
    <dbReference type="NCBI Taxonomy" id="259542"/>
    <lineage>
        <taxon>Eukaryota</taxon>
        <taxon>Metazoa</taxon>
        <taxon>Spiralia</taxon>
        <taxon>Lophotrochozoa</taxon>
        <taxon>Mollusca</taxon>
        <taxon>Gastropoda</taxon>
        <taxon>Heterobranchia</taxon>
        <taxon>Euthyneura</taxon>
        <taxon>Panpulmonata</taxon>
        <taxon>Sacoglossa</taxon>
        <taxon>Placobranchoidea</taxon>
        <taxon>Plakobranchidae</taxon>
        <taxon>Plakobranchus</taxon>
    </lineage>
</organism>
<accession>A0AAV4AYX2</accession>
<evidence type="ECO:0000256" key="1">
    <source>
        <dbReference type="SAM" id="MobiDB-lite"/>
    </source>
</evidence>
<comment type="caution">
    <text evidence="2">The sequence shown here is derived from an EMBL/GenBank/DDBJ whole genome shotgun (WGS) entry which is preliminary data.</text>
</comment>
<dbReference type="Proteomes" id="UP000735302">
    <property type="component" value="Unassembled WGS sequence"/>
</dbReference>
<reference evidence="2 3" key="1">
    <citation type="journal article" date="2021" name="Elife">
        <title>Chloroplast acquisition without the gene transfer in kleptoplastic sea slugs, Plakobranchus ocellatus.</title>
        <authorList>
            <person name="Maeda T."/>
            <person name="Takahashi S."/>
            <person name="Yoshida T."/>
            <person name="Shimamura S."/>
            <person name="Takaki Y."/>
            <person name="Nagai Y."/>
            <person name="Toyoda A."/>
            <person name="Suzuki Y."/>
            <person name="Arimoto A."/>
            <person name="Ishii H."/>
            <person name="Satoh N."/>
            <person name="Nishiyama T."/>
            <person name="Hasebe M."/>
            <person name="Maruyama T."/>
            <person name="Minagawa J."/>
            <person name="Obokata J."/>
            <person name="Shigenobu S."/>
        </authorList>
    </citation>
    <scope>NUCLEOTIDE SEQUENCE [LARGE SCALE GENOMIC DNA]</scope>
</reference>
<sequence>MTQHIHYLGDAKRAVPVNLADFVDVTADVISIATISGAATSLNHSPLAPLPESGPESGAYISTPHTHTHLDYFPSSQSLSASDAVTPISGRTGRLSASNSTTTVTTRNKEGSKKRPNAGNGQVDAIYTLGGECEKGNGGGGKDTEKSVSLIKKEEIKGHNASAKTNREGKAGDAMERCGILGRGKGIRKVTEQRTDLAKTERPRGDSSTLINVKDGTCSYSSNGNINRSVVFETPGISVTETTELEG</sequence>
<keyword evidence="3" id="KW-1185">Reference proteome</keyword>
<name>A0AAV4AYX2_9GAST</name>